<feature type="domain" description="Helicase C-terminal" evidence="14">
    <location>
        <begin position="940"/>
        <end position="1117"/>
    </location>
</feature>
<dbReference type="EMBL" id="MU006094">
    <property type="protein sequence ID" value="KAF2839488.1"/>
    <property type="molecule type" value="Genomic_DNA"/>
</dbReference>
<evidence type="ECO:0000256" key="10">
    <source>
        <dbReference type="ARBA" id="ARBA00022946"/>
    </source>
</evidence>
<comment type="caution">
    <text evidence="15">The sequence shown here is derived from an EMBL/GenBank/DDBJ whole genome shotgun (WGS) entry which is preliminary data.</text>
</comment>
<evidence type="ECO:0000256" key="9">
    <source>
        <dbReference type="ARBA" id="ARBA00022884"/>
    </source>
</evidence>
<feature type="domain" description="Helicase ATP-binding" evidence="13">
    <location>
        <begin position="696"/>
        <end position="867"/>
    </location>
</feature>
<dbReference type="Pfam" id="PF21010">
    <property type="entry name" value="HA2_C"/>
    <property type="match status" value="1"/>
</dbReference>
<dbReference type="GO" id="GO:0003723">
    <property type="term" value="F:RNA binding"/>
    <property type="evidence" value="ECO:0007669"/>
    <property type="project" value="UniProtKB-KW"/>
</dbReference>
<keyword evidence="7 15" id="KW-0347">Helicase</keyword>
<dbReference type="InterPro" id="IPR011709">
    <property type="entry name" value="DEAD-box_helicase_OB_fold"/>
</dbReference>
<dbReference type="CDD" id="cd18791">
    <property type="entry name" value="SF2_C_RHA"/>
    <property type="match status" value="1"/>
</dbReference>
<dbReference type="PANTHER" id="PTHR18934:SF145">
    <property type="entry name" value="ATP-DEPENDENT RNA HELICASE DHX57-RELATED"/>
    <property type="match status" value="1"/>
</dbReference>
<dbReference type="InterPro" id="IPR048333">
    <property type="entry name" value="HA2_WH"/>
</dbReference>
<reference evidence="15" key="1">
    <citation type="journal article" date="2020" name="Stud. Mycol.">
        <title>101 Dothideomycetes genomes: a test case for predicting lifestyles and emergence of pathogens.</title>
        <authorList>
            <person name="Haridas S."/>
            <person name="Albert R."/>
            <person name="Binder M."/>
            <person name="Bloem J."/>
            <person name="Labutti K."/>
            <person name="Salamov A."/>
            <person name="Andreopoulos B."/>
            <person name="Baker S."/>
            <person name="Barry K."/>
            <person name="Bills G."/>
            <person name="Bluhm B."/>
            <person name="Cannon C."/>
            <person name="Castanera R."/>
            <person name="Culley D."/>
            <person name="Daum C."/>
            <person name="Ezra D."/>
            <person name="Gonzalez J."/>
            <person name="Henrissat B."/>
            <person name="Kuo A."/>
            <person name="Liang C."/>
            <person name="Lipzen A."/>
            <person name="Lutzoni F."/>
            <person name="Magnuson J."/>
            <person name="Mondo S."/>
            <person name="Nolan M."/>
            <person name="Ohm R."/>
            <person name="Pangilinan J."/>
            <person name="Park H.-J."/>
            <person name="Ramirez L."/>
            <person name="Alfaro M."/>
            <person name="Sun H."/>
            <person name="Tritt A."/>
            <person name="Yoshinaga Y."/>
            <person name="Zwiers L.-H."/>
            <person name="Turgeon B."/>
            <person name="Goodwin S."/>
            <person name="Spatafora J."/>
            <person name="Crous P."/>
            <person name="Grigoriev I."/>
        </authorList>
    </citation>
    <scope>NUCLEOTIDE SEQUENCE</scope>
    <source>
        <strain evidence="15">CBS 101060</strain>
    </source>
</reference>
<dbReference type="InterPro" id="IPR011545">
    <property type="entry name" value="DEAD/DEAH_box_helicase_dom"/>
</dbReference>
<evidence type="ECO:0000256" key="6">
    <source>
        <dbReference type="ARBA" id="ARBA00022801"/>
    </source>
</evidence>
<evidence type="ECO:0000313" key="16">
    <source>
        <dbReference type="Proteomes" id="UP000799429"/>
    </source>
</evidence>
<dbReference type="InterPro" id="IPR014001">
    <property type="entry name" value="Helicase_ATP-bd"/>
</dbReference>
<feature type="region of interest" description="Disordered" evidence="12">
    <location>
        <begin position="1"/>
        <end position="78"/>
    </location>
</feature>
<evidence type="ECO:0000256" key="2">
    <source>
        <dbReference type="ARBA" id="ARBA00012552"/>
    </source>
</evidence>
<keyword evidence="10" id="KW-0809">Transit peptide</keyword>
<evidence type="ECO:0000256" key="5">
    <source>
        <dbReference type="ARBA" id="ARBA00022741"/>
    </source>
</evidence>
<dbReference type="InterPro" id="IPR027417">
    <property type="entry name" value="P-loop_NTPase"/>
</dbReference>
<keyword evidence="5" id="KW-0547">Nucleotide-binding</keyword>
<dbReference type="GO" id="GO:0003724">
    <property type="term" value="F:RNA helicase activity"/>
    <property type="evidence" value="ECO:0007669"/>
    <property type="project" value="UniProtKB-EC"/>
</dbReference>
<feature type="region of interest" description="Disordered" evidence="12">
    <location>
        <begin position="449"/>
        <end position="470"/>
    </location>
</feature>
<evidence type="ECO:0000256" key="12">
    <source>
        <dbReference type="SAM" id="MobiDB-lite"/>
    </source>
</evidence>
<keyword evidence="8" id="KW-0067">ATP-binding</keyword>
<dbReference type="GO" id="GO:0016787">
    <property type="term" value="F:hydrolase activity"/>
    <property type="evidence" value="ECO:0007669"/>
    <property type="project" value="UniProtKB-KW"/>
</dbReference>
<dbReference type="EC" id="3.6.4.13" evidence="2"/>
<dbReference type="PANTHER" id="PTHR18934">
    <property type="entry name" value="ATP-DEPENDENT RNA HELICASE"/>
    <property type="match status" value="1"/>
</dbReference>
<name>A0A9P4VQ58_9PEZI</name>
<comment type="catalytic activity">
    <reaction evidence="11">
        <text>ATP + H2O = ADP + phosphate + H(+)</text>
        <dbReference type="Rhea" id="RHEA:13065"/>
        <dbReference type="ChEBI" id="CHEBI:15377"/>
        <dbReference type="ChEBI" id="CHEBI:15378"/>
        <dbReference type="ChEBI" id="CHEBI:30616"/>
        <dbReference type="ChEBI" id="CHEBI:43474"/>
        <dbReference type="ChEBI" id="CHEBI:456216"/>
        <dbReference type="EC" id="3.6.4.13"/>
    </reaction>
</comment>
<keyword evidence="3" id="KW-0150">Chloroplast</keyword>
<evidence type="ECO:0000256" key="8">
    <source>
        <dbReference type="ARBA" id="ARBA00022840"/>
    </source>
</evidence>
<dbReference type="Pfam" id="PF00271">
    <property type="entry name" value="Helicase_C"/>
    <property type="match status" value="1"/>
</dbReference>
<dbReference type="Gene3D" id="1.20.120.1080">
    <property type="match status" value="1"/>
</dbReference>
<sequence>MAPNKKKKKPAANPARGFATTSIASKPKAETVNNSTDISGTAAPNTAPTSIASEDTVDLSAKARSSETKELQELTPEELEEQLERNDLQIAVEKYAAKARKDATRHISKLQTERRLLRGQAYTLRINDWLPNNLVLTILDLAQGYIADMSSIPTPISQAKRIPEDDLVSRLWTLDIILAELRFSEDRRRSVLEYILANQPPESSAQPWGLQESLEWLALHGEPEEIRPYDALINRSAETSQPNSRPESPTKEAPKLLQAQLEENETQSPLPSYHKGSFPLSATEDIEVSDLDSDLEPDELLSTYLKIKSRLFDINPEFGEDQASKVTKSKRKSQGTSVSSVPSSPGISKLLRQLQQIETDILFDKDEAQALWIPKRNLLAQEKTARMKLNLDIRKKSSQQNTPQNCVANNVPQDPPSVDELPVHSGTLTDEEDLVGMSDMFGAGMEITETSHEDTNPGNSKSKGVTIRDFGKSTGGLSPRRVLEEACRSRESTSKIILKLISPTTYASRHSVTIIWSKDNDGVSIPSFPGISTETFSRSVAFSMVDIATPDIQQSESFICTVALFYLFSNSPKEEKVYLRLPPNWRDFWSELVEFRKDRTDSLDRETIKNFRKLIQAHTSTEDDEDVVLTSALRARNKLANAQTPGPTQDVPNGGILNDPEAYREIWAKKSSTPSYQKMLSVRSSLPIFQFRDTILSTISRHQVAILCGETGCGKSTQLPAYVLEHELSNSRSCKIYCTEPRRISAISLAQRVSEELGEHRNDVGTSRSLVGYAIRLESHIAAQTRLIYATVGIVLRMLEGAKGLSDITHLIIDEVHERSIDTDFLLIVLRSLMIRRPELKVILMSATVDAERFSSYLDGAPIVTVPGRTFPVEARFLEDAIELTGHSVDSQTQEVDLSDDDDDLAQDSKSTNSIQLQGYSSNTRKTLAIYEEYRIDYNLIIKLIDRIASDPTYIQYSQAILIFLPGIAEIRKLNDMLLAHKSFSEQWFIYPLHSTVSSEDQQQAFVVPPPGFRKIVLATNIAETGITIPDITCVIDTGKHKEMRFDERRQLSRLIQSFISRANAKQRRGRAGRVQEGLCFHLFTKYRHDTLMAEQQTPEMLRLSLQDLVMRVKICKLGDIAQTLSEALDPPSAKNIQRAIDALIEVDALTPSEELTPLGRQLAKLPLDAILGKLVLLGSLFGTLDVALTIAAILSSKSPFITPLGARQRADTIRLGFKKGDSDLLTAYNAYSAWRRVCTTPGHSEHQFCKKNFLSPQNLSNIEDLKAQLLSSLLDANLLTLSPSDRTSLSRVRPGAHPRAFVPVPAPYNTHTANDVLINALVAYAFHPKLLARDGKGWRNIANNQSVSLHPTSVNKATQNNLKFVSYYSIMQSSKFYNAHHTSAVQDFALLLGAGEVEFKMHAGVVVLDGNRVRFALPDLRVMVAVKMLRGRVREVVERVLRKPEVGVGERLGRWMEVFLEVFERVDRKGREG</sequence>
<dbReference type="FunFam" id="3.40.50.300:FF:000819">
    <property type="entry name" value="ATP dependent RNA helicase, putative"/>
    <property type="match status" value="1"/>
</dbReference>
<dbReference type="PROSITE" id="PS51192">
    <property type="entry name" value="HELICASE_ATP_BIND_1"/>
    <property type="match status" value="1"/>
</dbReference>
<evidence type="ECO:0000256" key="7">
    <source>
        <dbReference type="ARBA" id="ARBA00022806"/>
    </source>
</evidence>
<evidence type="ECO:0000259" key="13">
    <source>
        <dbReference type="PROSITE" id="PS51192"/>
    </source>
</evidence>
<dbReference type="InterPro" id="IPR007502">
    <property type="entry name" value="Helicase-assoc_dom"/>
</dbReference>
<dbReference type="Pfam" id="PF07717">
    <property type="entry name" value="OB_NTP_bind"/>
    <property type="match status" value="1"/>
</dbReference>
<feature type="region of interest" description="Disordered" evidence="12">
    <location>
        <begin position="322"/>
        <end position="345"/>
    </location>
</feature>
<dbReference type="Pfam" id="PF00270">
    <property type="entry name" value="DEAD"/>
    <property type="match status" value="1"/>
</dbReference>
<dbReference type="SUPFAM" id="SSF52540">
    <property type="entry name" value="P-loop containing nucleoside triphosphate hydrolases"/>
    <property type="match status" value="1"/>
</dbReference>
<keyword evidence="4" id="KW-0934">Plastid</keyword>
<dbReference type="SMART" id="SM00490">
    <property type="entry name" value="HELICc"/>
    <property type="match status" value="1"/>
</dbReference>
<evidence type="ECO:0000256" key="4">
    <source>
        <dbReference type="ARBA" id="ARBA00022640"/>
    </source>
</evidence>
<evidence type="ECO:0000259" key="14">
    <source>
        <dbReference type="PROSITE" id="PS51194"/>
    </source>
</evidence>
<proteinExistence type="predicted"/>
<dbReference type="InterPro" id="IPR001650">
    <property type="entry name" value="Helicase_C-like"/>
</dbReference>
<feature type="compositionally biased region" description="Polar residues" evidence="12">
    <location>
        <begin position="31"/>
        <end position="53"/>
    </location>
</feature>
<evidence type="ECO:0000256" key="1">
    <source>
        <dbReference type="ARBA" id="ARBA00004229"/>
    </source>
</evidence>
<evidence type="ECO:0000256" key="3">
    <source>
        <dbReference type="ARBA" id="ARBA00022528"/>
    </source>
</evidence>
<accession>A0A9P4VQ58</accession>
<organism evidence="15 16">
    <name type="scientific">Patellaria atrata CBS 101060</name>
    <dbReference type="NCBI Taxonomy" id="1346257"/>
    <lineage>
        <taxon>Eukaryota</taxon>
        <taxon>Fungi</taxon>
        <taxon>Dikarya</taxon>
        <taxon>Ascomycota</taxon>
        <taxon>Pezizomycotina</taxon>
        <taxon>Dothideomycetes</taxon>
        <taxon>Dothideomycetes incertae sedis</taxon>
        <taxon>Patellariales</taxon>
        <taxon>Patellariaceae</taxon>
        <taxon>Patellaria</taxon>
    </lineage>
</organism>
<feature type="compositionally biased region" description="Basic residues" evidence="12">
    <location>
        <begin position="1"/>
        <end position="10"/>
    </location>
</feature>
<dbReference type="SMART" id="SM00847">
    <property type="entry name" value="HA2"/>
    <property type="match status" value="1"/>
</dbReference>
<dbReference type="Pfam" id="PF04408">
    <property type="entry name" value="WHD_HA2"/>
    <property type="match status" value="1"/>
</dbReference>
<dbReference type="FunFam" id="3.40.50.300:FF:000500">
    <property type="entry name" value="ATP-dependent RNA helicase DHX29"/>
    <property type="match status" value="1"/>
</dbReference>
<dbReference type="OrthoDB" id="5600252at2759"/>
<keyword evidence="6" id="KW-0378">Hydrolase</keyword>
<dbReference type="Proteomes" id="UP000799429">
    <property type="component" value="Unassembled WGS sequence"/>
</dbReference>
<feature type="compositionally biased region" description="Polar residues" evidence="12">
    <location>
        <begin position="398"/>
        <end position="412"/>
    </location>
</feature>
<dbReference type="CDD" id="cd17917">
    <property type="entry name" value="DEXHc_RHA-like"/>
    <property type="match status" value="1"/>
</dbReference>
<comment type="subcellular location">
    <subcellularLocation>
        <location evidence="1">Plastid</location>
        <location evidence="1">Chloroplast</location>
    </subcellularLocation>
</comment>
<keyword evidence="9" id="KW-0694">RNA-binding</keyword>
<protein>
    <recommendedName>
        <fullName evidence="2">RNA helicase</fullName>
        <ecNumber evidence="2">3.6.4.13</ecNumber>
    </recommendedName>
</protein>
<dbReference type="SMART" id="SM00487">
    <property type="entry name" value="DEXDc"/>
    <property type="match status" value="1"/>
</dbReference>
<evidence type="ECO:0000256" key="11">
    <source>
        <dbReference type="ARBA" id="ARBA00047984"/>
    </source>
</evidence>
<dbReference type="Gene3D" id="3.40.50.300">
    <property type="entry name" value="P-loop containing nucleotide triphosphate hydrolases"/>
    <property type="match status" value="2"/>
</dbReference>
<gene>
    <name evidence="15" type="ORF">M501DRAFT_1015586</name>
</gene>
<dbReference type="GO" id="GO:0005524">
    <property type="term" value="F:ATP binding"/>
    <property type="evidence" value="ECO:0007669"/>
    <property type="project" value="UniProtKB-KW"/>
</dbReference>
<keyword evidence="16" id="KW-1185">Reference proteome</keyword>
<evidence type="ECO:0000313" key="15">
    <source>
        <dbReference type="EMBL" id="KAF2839488.1"/>
    </source>
</evidence>
<feature type="region of interest" description="Disordered" evidence="12">
    <location>
        <begin position="396"/>
        <end position="424"/>
    </location>
</feature>
<dbReference type="FunFam" id="1.20.120.1080:FF:000002">
    <property type="entry name" value="Putative ATP-dependent RNA helicase DHX36"/>
    <property type="match status" value="1"/>
</dbReference>
<dbReference type="PROSITE" id="PS51194">
    <property type="entry name" value="HELICASE_CTER"/>
    <property type="match status" value="1"/>
</dbReference>